<reference evidence="4 5" key="1">
    <citation type="submission" date="2019-03" db="EMBL/GenBank/DDBJ databases">
        <title>Genomic Encyclopedia of Type Strains, Phase IV (KMG-IV): sequencing the most valuable type-strain genomes for metagenomic binning, comparative biology and taxonomic classification.</title>
        <authorList>
            <person name="Goeker M."/>
        </authorList>
    </citation>
    <scope>NUCLEOTIDE SEQUENCE [LARGE SCALE GENOMIC DNA]</scope>
    <source>
        <strain evidence="4 5">DSM 15969</strain>
    </source>
</reference>
<evidence type="ECO:0000256" key="2">
    <source>
        <dbReference type="PROSITE-ProRule" id="PRU00335"/>
    </source>
</evidence>
<feature type="domain" description="HTH tetR-type" evidence="3">
    <location>
        <begin position="1"/>
        <end position="58"/>
    </location>
</feature>
<dbReference type="Gene3D" id="1.10.357.10">
    <property type="entry name" value="Tetracycline Repressor, domain 2"/>
    <property type="match status" value="1"/>
</dbReference>
<protein>
    <submittedName>
        <fullName evidence="4">TetR family transcriptional regulator</fullName>
    </submittedName>
</protein>
<accession>A0A4R1PTQ3</accession>
<comment type="caution">
    <text evidence="4">The sequence shown here is derived from an EMBL/GenBank/DDBJ whole genome shotgun (WGS) entry which is preliminary data.</text>
</comment>
<evidence type="ECO:0000313" key="5">
    <source>
        <dbReference type="Proteomes" id="UP000295063"/>
    </source>
</evidence>
<dbReference type="Pfam" id="PF00440">
    <property type="entry name" value="TetR_N"/>
    <property type="match status" value="1"/>
</dbReference>
<evidence type="ECO:0000256" key="1">
    <source>
        <dbReference type="ARBA" id="ARBA00023125"/>
    </source>
</evidence>
<keyword evidence="5" id="KW-1185">Reference proteome</keyword>
<dbReference type="GO" id="GO:0003677">
    <property type="term" value="F:DNA binding"/>
    <property type="evidence" value="ECO:0007669"/>
    <property type="project" value="UniProtKB-UniRule"/>
</dbReference>
<proteinExistence type="predicted"/>
<dbReference type="PRINTS" id="PR00455">
    <property type="entry name" value="HTHTETR"/>
</dbReference>
<keyword evidence="1 2" id="KW-0238">DNA-binding</keyword>
<evidence type="ECO:0000259" key="3">
    <source>
        <dbReference type="PROSITE" id="PS50977"/>
    </source>
</evidence>
<organism evidence="4 5">
    <name type="scientific">Anaerospora hongkongensis</name>
    <dbReference type="NCBI Taxonomy" id="244830"/>
    <lineage>
        <taxon>Bacteria</taxon>
        <taxon>Bacillati</taxon>
        <taxon>Bacillota</taxon>
        <taxon>Negativicutes</taxon>
        <taxon>Selenomonadales</taxon>
        <taxon>Sporomusaceae</taxon>
        <taxon>Anaerospora</taxon>
    </lineage>
</organism>
<gene>
    <name evidence="4" type="ORF">EV210_11352</name>
</gene>
<dbReference type="Gene3D" id="1.10.10.60">
    <property type="entry name" value="Homeodomain-like"/>
    <property type="match status" value="1"/>
</dbReference>
<evidence type="ECO:0000313" key="4">
    <source>
        <dbReference type="EMBL" id="TCL35212.1"/>
    </source>
</evidence>
<dbReference type="InterPro" id="IPR001647">
    <property type="entry name" value="HTH_TetR"/>
</dbReference>
<dbReference type="OrthoDB" id="9812134at2"/>
<dbReference type="Proteomes" id="UP000295063">
    <property type="component" value="Unassembled WGS sequence"/>
</dbReference>
<dbReference type="EMBL" id="SLUI01000013">
    <property type="protein sequence ID" value="TCL35212.1"/>
    <property type="molecule type" value="Genomic_DNA"/>
</dbReference>
<dbReference type="PROSITE" id="PS50977">
    <property type="entry name" value="HTH_TETR_2"/>
    <property type="match status" value="1"/>
</dbReference>
<sequence length="192" mass="22063">MHHRIMDAAAEEISLRGVKFTMHDLAIRLGISKRTLYQCFSSKEELIESIIVAKLEDVKQQRDEVMRDNQMPFDKKLYKVLTLCPRIYSSVNGSHLEEIRRYLPGVWNKIEQFIDADWSTVETILQQAIEAKCFRPIYIPLVINILKGSTKQILSYDFAACGDISKPDMFNLLAEVVLYGVVKPKNDQGNLP</sequence>
<dbReference type="RefSeq" id="WP_132082624.1">
    <property type="nucleotide sequence ID" value="NZ_DAIMLW010000013.1"/>
</dbReference>
<dbReference type="InterPro" id="IPR009057">
    <property type="entry name" value="Homeodomain-like_sf"/>
</dbReference>
<feature type="DNA-binding region" description="H-T-H motif" evidence="2">
    <location>
        <begin position="21"/>
        <end position="40"/>
    </location>
</feature>
<dbReference type="SUPFAM" id="SSF46689">
    <property type="entry name" value="Homeodomain-like"/>
    <property type="match status" value="1"/>
</dbReference>
<name>A0A4R1PTQ3_9FIRM</name>
<dbReference type="AlphaFoldDB" id="A0A4R1PTQ3"/>